<feature type="compositionally biased region" description="Polar residues" evidence="1">
    <location>
        <begin position="224"/>
        <end position="245"/>
    </location>
</feature>
<feature type="region of interest" description="Disordered" evidence="1">
    <location>
        <begin position="209"/>
        <end position="245"/>
    </location>
</feature>
<accession>A0ABQ4ZYV4</accession>
<dbReference type="Proteomes" id="UP001151760">
    <property type="component" value="Unassembled WGS sequence"/>
</dbReference>
<organism evidence="2 3">
    <name type="scientific">Tanacetum coccineum</name>
    <dbReference type="NCBI Taxonomy" id="301880"/>
    <lineage>
        <taxon>Eukaryota</taxon>
        <taxon>Viridiplantae</taxon>
        <taxon>Streptophyta</taxon>
        <taxon>Embryophyta</taxon>
        <taxon>Tracheophyta</taxon>
        <taxon>Spermatophyta</taxon>
        <taxon>Magnoliopsida</taxon>
        <taxon>eudicotyledons</taxon>
        <taxon>Gunneridae</taxon>
        <taxon>Pentapetalae</taxon>
        <taxon>asterids</taxon>
        <taxon>campanulids</taxon>
        <taxon>Asterales</taxon>
        <taxon>Asteraceae</taxon>
        <taxon>Asteroideae</taxon>
        <taxon>Anthemideae</taxon>
        <taxon>Anthemidinae</taxon>
        <taxon>Tanacetum</taxon>
    </lineage>
</organism>
<protein>
    <submittedName>
        <fullName evidence="2">Uncharacterized protein</fullName>
    </submittedName>
</protein>
<proteinExistence type="predicted"/>
<feature type="compositionally biased region" description="Low complexity" evidence="1">
    <location>
        <begin position="209"/>
        <end position="218"/>
    </location>
</feature>
<evidence type="ECO:0000256" key="1">
    <source>
        <dbReference type="SAM" id="MobiDB-lite"/>
    </source>
</evidence>
<evidence type="ECO:0000313" key="2">
    <source>
        <dbReference type="EMBL" id="GJS95489.1"/>
    </source>
</evidence>
<gene>
    <name evidence="2" type="ORF">Tco_0802457</name>
</gene>
<evidence type="ECO:0000313" key="3">
    <source>
        <dbReference type="Proteomes" id="UP001151760"/>
    </source>
</evidence>
<reference evidence="2" key="2">
    <citation type="submission" date="2022-01" db="EMBL/GenBank/DDBJ databases">
        <authorList>
            <person name="Yamashiro T."/>
            <person name="Shiraishi A."/>
            <person name="Satake H."/>
            <person name="Nakayama K."/>
        </authorList>
    </citation>
    <scope>NUCLEOTIDE SEQUENCE</scope>
</reference>
<dbReference type="EMBL" id="BQNB010011813">
    <property type="protein sequence ID" value="GJS95489.1"/>
    <property type="molecule type" value="Genomic_DNA"/>
</dbReference>
<feature type="region of interest" description="Disordered" evidence="1">
    <location>
        <begin position="156"/>
        <end position="190"/>
    </location>
</feature>
<feature type="compositionally biased region" description="Polar residues" evidence="1">
    <location>
        <begin position="29"/>
        <end position="58"/>
    </location>
</feature>
<feature type="compositionally biased region" description="Basic residues" evidence="1">
    <location>
        <begin position="159"/>
        <end position="173"/>
    </location>
</feature>
<sequence length="245" mass="27616">MFRINPSKTFRVDNVMPNKPVKASIRTKPITTSQPHVISQENVNSNSNGISSTGVESNAKTRRPQPRSNIKNNRVPYEFKSSCIENKEVKVEEHHRNLLLSNNKKHMSSECNNIKLAIPNDMCNQCLITANHDVCVLKYVNDMNYREDKLSANFSKITNQKKPKPKVKKPKKVGSKERLDSPKPSNPRICLRWSPTGKMFNLKGKIITSSDSECQSDSSRGDNAYTSNTQEPNTSHSATISSRNT</sequence>
<reference evidence="2" key="1">
    <citation type="journal article" date="2022" name="Int. J. Mol. Sci.">
        <title>Draft Genome of Tanacetum Coccineum: Genomic Comparison of Closely Related Tanacetum-Family Plants.</title>
        <authorList>
            <person name="Yamashiro T."/>
            <person name="Shiraishi A."/>
            <person name="Nakayama K."/>
            <person name="Satake H."/>
        </authorList>
    </citation>
    <scope>NUCLEOTIDE SEQUENCE</scope>
</reference>
<keyword evidence="3" id="KW-1185">Reference proteome</keyword>
<name>A0ABQ4ZYV4_9ASTR</name>
<comment type="caution">
    <text evidence="2">The sequence shown here is derived from an EMBL/GenBank/DDBJ whole genome shotgun (WGS) entry which is preliminary data.</text>
</comment>
<feature type="region of interest" description="Disordered" evidence="1">
    <location>
        <begin position="26"/>
        <end position="74"/>
    </location>
</feature>